<feature type="non-terminal residue" evidence="2">
    <location>
        <position position="1"/>
    </location>
</feature>
<name>A0A9N9FPE7_9GLOM</name>
<proteinExistence type="predicted"/>
<dbReference type="EMBL" id="CAJVPZ010004717">
    <property type="protein sequence ID" value="CAG8550708.1"/>
    <property type="molecule type" value="Genomic_DNA"/>
</dbReference>
<feature type="compositionally biased region" description="Acidic residues" evidence="1">
    <location>
        <begin position="33"/>
        <end position="50"/>
    </location>
</feature>
<reference evidence="2" key="1">
    <citation type="submission" date="2021-06" db="EMBL/GenBank/DDBJ databases">
        <authorList>
            <person name="Kallberg Y."/>
            <person name="Tangrot J."/>
            <person name="Rosling A."/>
        </authorList>
    </citation>
    <scope>NUCLEOTIDE SEQUENCE</scope>
    <source>
        <strain evidence="2">IN212</strain>
    </source>
</reference>
<evidence type="ECO:0000313" key="2">
    <source>
        <dbReference type="EMBL" id="CAG8550708.1"/>
    </source>
</evidence>
<gene>
    <name evidence="2" type="ORF">RFULGI_LOCUS4637</name>
</gene>
<evidence type="ECO:0000256" key="1">
    <source>
        <dbReference type="SAM" id="MobiDB-lite"/>
    </source>
</evidence>
<evidence type="ECO:0000313" key="3">
    <source>
        <dbReference type="Proteomes" id="UP000789396"/>
    </source>
</evidence>
<dbReference type="AlphaFoldDB" id="A0A9N9FPE7"/>
<comment type="caution">
    <text evidence="2">The sequence shown here is derived from an EMBL/GenBank/DDBJ whole genome shotgun (WGS) entry which is preliminary data.</text>
</comment>
<sequence>NIDIRKGLMTFEYNDQKGKVPIKFIHGDRGEPIFDETTSEEDESEEDSESEFEKQYLEKKTFLMWQHDDWDTVTPRQQEFQDDDSVEIITKEAWTPIATPKRNLRDVDFGDIPSQIIRSVKWTYEVQAYQEGIKIKWKKYTWKDFKRLDKKFTQSCNWNN</sequence>
<protein>
    <submittedName>
        <fullName evidence="2">19408_t:CDS:1</fullName>
    </submittedName>
</protein>
<keyword evidence="3" id="KW-1185">Reference proteome</keyword>
<accession>A0A9N9FPE7</accession>
<organism evidence="2 3">
    <name type="scientific">Racocetra fulgida</name>
    <dbReference type="NCBI Taxonomy" id="60492"/>
    <lineage>
        <taxon>Eukaryota</taxon>
        <taxon>Fungi</taxon>
        <taxon>Fungi incertae sedis</taxon>
        <taxon>Mucoromycota</taxon>
        <taxon>Glomeromycotina</taxon>
        <taxon>Glomeromycetes</taxon>
        <taxon>Diversisporales</taxon>
        <taxon>Gigasporaceae</taxon>
        <taxon>Racocetra</taxon>
    </lineage>
</organism>
<dbReference type="Proteomes" id="UP000789396">
    <property type="component" value="Unassembled WGS sequence"/>
</dbReference>
<feature type="region of interest" description="Disordered" evidence="1">
    <location>
        <begin position="27"/>
        <end position="51"/>
    </location>
</feature>
<dbReference type="OrthoDB" id="10465760at2759"/>